<proteinExistence type="predicted"/>
<organism evidence="2 3">
    <name type="scientific">Shimia aestuarii</name>
    <dbReference type="NCBI Taxonomy" id="254406"/>
    <lineage>
        <taxon>Bacteria</taxon>
        <taxon>Pseudomonadati</taxon>
        <taxon>Pseudomonadota</taxon>
        <taxon>Alphaproteobacteria</taxon>
        <taxon>Rhodobacterales</taxon>
        <taxon>Roseobacteraceae</taxon>
    </lineage>
</organism>
<gene>
    <name evidence="2" type="ORF">SAMN04488042_1235</name>
</gene>
<keyword evidence="3" id="KW-1185">Reference proteome</keyword>
<dbReference type="InterPro" id="IPR003646">
    <property type="entry name" value="SH3-like_bac-type"/>
</dbReference>
<dbReference type="STRING" id="254406.SAMN04488042_1235"/>
<evidence type="ECO:0000259" key="1">
    <source>
        <dbReference type="PROSITE" id="PS51781"/>
    </source>
</evidence>
<dbReference type="Gene3D" id="2.30.30.40">
    <property type="entry name" value="SH3 Domains"/>
    <property type="match status" value="1"/>
</dbReference>
<dbReference type="OrthoDB" id="7433551at2"/>
<accession>A0A1I4TVG4</accession>
<protein>
    <submittedName>
        <fullName evidence="2">SH3 domain-containing protein</fullName>
    </submittedName>
</protein>
<sequence length="184" mass="19521">MSRFVLLSFVFLGWGFYELSGGSEFEPTRRAAPETAKTTSHPAPVTVTATAKPVPTPVPTVRRDLRELVTAPQPTPAVTPAALSAESVLTQPAAQPTLPQAILPPPAPEPPKDIRSVRGARVNMRSGPGTAYSVLATLTRDQQVIVLREPGNGWAKLRVVDTGRIGWTSSRLLSPPAQTATAAD</sequence>
<name>A0A1I4TVG4_9RHOB</name>
<dbReference type="Proteomes" id="UP000199144">
    <property type="component" value="Unassembled WGS sequence"/>
</dbReference>
<dbReference type="EMBL" id="FOTQ01000023">
    <property type="protein sequence ID" value="SFM80607.1"/>
    <property type="molecule type" value="Genomic_DNA"/>
</dbReference>
<reference evidence="2 3" key="1">
    <citation type="submission" date="2016-10" db="EMBL/GenBank/DDBJ databases">
        <authorList>
            <person name="de Groot N.N."/>
        </authorList>
    </citation>
    <scope>NUCLEOTIDE SEQUENCE [LARGE SCALE GENOMIC DNA]</scope>
    <source>
        <strain evidence="2 3">DSM 15283</strain>
    </source>
</reference>
<evidence type="ECO:0000313" key="3">
    <source>
        <dbReference type="Proteomes" id="UP000199144"/>
    </source>
</evidence>
<dbReference type="PROSITE" id="PS51781">
    <property type="entry name" value="SH3B"/>
    <property type="match status" value="1"/>
</dbReference>
<feature type="domain" description="SH3b" evidence="1">
    <location>
        <begin position="112"/>
        <end position="177"/>
    </location>
</feature>
<dbReference type="Pfam" id="PF08239">
    <property type="entry name" value="SH3_3"/>
    <property type="match status" value="1"/>
</dbReference>
<dbReference type="AlphaFoldDB" id="A0A1I4TVG4"/>
<evidence type="ECO:0000313" key="2">
    <source>
        <dbReference type="EMBL" id="SFM80607.1"/>
    </source>
</evidence>
<dbReference type="RefSeq" id="WP_093097245.1">
    <property type="nucleotide sequence ID" value="NZ_FOTQ01000023.1"/>
</dbReference>